<dbReference type="OrthoDB" id="10065482at2759"/>
<feature type="compositionally biased region" description="Low complexity" evidence="1">
    <location>
        <begin position="15"/>
        <end position="37"/>
    </location>
</feature>
<name>A0A267GPV5_9PLAT</name>
<accession>A0A267GPV5</accession>
<dbReference type="AlphaFoldDB" id="A0A267GPV5"/>
<evidence type="ECO:0000256" key="1">
    <source>
        <dbReference type="SAM" id="MobiDB-lite"/>
    </source>
</evidence>
<gene>
    <name evidence="2" type="ORF">BOX15_Mlig015288g1</name>
</gene>
<dbReference type="EMBL" id="NIVC01000230">
    <property type="protein sequence ID" value="PAA87454.1"/>
    <property type="molecule type" value="Genomic_DNA"/>
</dbReference>
<keyword evidence="3" id="KW-1185">Reference proteome</keyword>
<dbReference type="Proteomes" id="UP000215902">
    <property type="component" value="Unassembled WGS sequence"/>
</dbReference>
<comment type="caution">
    <text evidence="2">The sequence shown here is derived from an EMBL/GenBank/DDBJ whole genome shotgun (WGS) entry which is preliminary data.</text>
</comment>
<organism evidence="2 3">
    <name type="scientific">Macrostomum lignano</name>
    <dbReference type="NCBI Taxonomy" id="282301"/>
    <lineage>
        <taxon>Eukaryota</taxon>
        <taxon>Metazoa</taxon>
        <taxon>Spiralia</taxon>
        <taxon>Lophotrochozoa</taxon>
        <taxon>Platyhelminthes</taxon>
        <taxon>Rhabditophora</taxon>
        <taxon>Macrostomorpha</taxon>
        <taxon>Macrostomida</taxon>
        <taxon>Macrostomidae</taxon>
        <taxon>Macrostomum</taxon>
    </lineage>
</organism>
<sequence>MSGNDQPSDQDMDEVVSNSAALDNSSDSSSSEVSNDDTGLSNATCVQDLFEHYLLKQESFGSQSVLYCIPCFEGSRAARSFSKLSVLDVQRLLNPSSKGNLSTGLLMTKDDESALNNDDAALSQFRQYVVSHLSGSNGDDHAKALENYTAKQLLKRRNTGFVQGLFRAALLEIESPRSMSTFKSIVKLIFTTMQSRIVGIDTNFIELCNILSACLASHSRDNIRRVLPSTGESALFTVLCDVQLIRSMGCVLLVARDKNGQPIAVPVESSVSYSDIKFKKADSDELAKQFIEDLRQASVPLNSLVGVVTEGYYSADAFANSVRKLLKLSPSDSDQLLPFSSDAAAALNDTVENNRCGLAYRCEDRAHKFECLHWHVDLPDTASPDCNRHYALNIYYEFEALATHYDKFYEVYHWRSQKYEGEFNNRDKRDMFGSDFVADLLCLIDLLGPIKSLIEIAQNDQLPHWKFRLLSGSVASYLAKRAAEFRIELYPSLLKAGGFDSIRPGGSYLGVPLVQGWNVGETPFTFDSEGPVDQKLLRSQADIERDVTEFAAALHRSFVQQVESYSASAPSIVNDAAVMDAGQILCLLASSDASAEVEALARSAAAERLVLAAAQHRQMSLVSTASVASYATAIQRAFISGDGREGWTTPCITGRIVKVELEPAEREGEFATCLRVTTESSDEAVSVRLNEDFIYKSLYFDPRVFGLAGRDGCLLLDFALHVGGTHGFAFKISSMRRSQEKREPDYRHCFYAPEQEKKEDEAALKLRTKLGFMLLSNADNGHARLLDEVTDLFFDEERREEVKKGSKVDETENISKIQEKVRRRLNLVS</sequence>
<protein>
    <submittedName>
        <fullName evidence="2">Uncharacterized protein</fullName>
    </submittedName>
</protein>
<proteinExistence type="predicted"/>
<reference evidence="2 3" key="1">
    <citation type="submission" date="2017-06" db="EMBL/GenBank/DDBJ databases">
        <title>A platform for efficient transgenesis in Macrostomum lignano, a flatworm model organism for stem cell research.</title>
        <authorList>
            <person name="Berezikov E."/>
        </authorList>
    </citation>
    <scope>NUCLEOTIDE SEQUENCE [LARGE SCALE GENOMIC DNA]</scope>
    <source>
        <strain evidence="2">DV1</strain>
        <tissue evidence="2">Whole organism</tissue>
    </source>
</reference>
<evidence type="ECO:0000313" key="3">
    <source>
        <dbReference type="Proteomes" id="UP000215902"/>
    </source>
</evidence>
<feature type="region of interest" description="Disordered" evidence="1">
    <location>
        <begin position="1"/>
        <end position="39"/>
    </location>
</feature>
<evidence type="ECO:0000313" key="2">
    <source>
        <dbReference type="EMBL" id="PAA87454.1"/>
    </source>
</evidence>